<dbReference type="EMBL" id="JAGTJS010000008">
    <property type="protein sequence ID" value="KAH7260395.1"/>
    <property type="molecule type" value="Genomic_DNA"/>
</dbReference>
<comment type="caution">
    <text evidence="1">The sequence shown here is derived from an EMBL/GenBank/DDBJ whole genome shotgun (WGS) entry which is preliminary data.</text>
</comment>
<dbReference type="OrthoDB" id="2571985at2759"/>
<evidence type="ECO:0000313" key="2">
    <source>
        <dbReference type="Proteomes" id="UP000736672"/>
    </source>
</evidence>
<keyword evidence="2" id="KW-1185">Reference proteome</keyword>
<name>A0A9P9HMR3_FUSSL</name>
<evidence type="ECO:0000313" key="1">
    <source>
        <dbReference type="EMBL" id="KAH7260395.1"/>
    </source>
</evidence>
<dbReference type="AlphaFoldDB" id="A0A9P9HMR3"/>
<reference evidence="1" key="1">
    <citation type="journal article" date="2021" name="Nat. Commun.">
        <title>Genetic determinants of endophytism in the Arabidopsis root mycobiome.</title>
        <authorList>
            <person name="Mesny F."/>
            <person name="Miyauchi S."/>
            <person name="Thiergart T."/>
            <person name="Pickel B."/>
            <person name="Atanasova L."/>
            <person name="Karlsson M."/>
            <person name="Huettel B."/>
            <person name="Barry K.W."/>
            <person name="Haridas S."/>
            <person name="Chen C."/>
            <person name="Bauer D."/>
            <person name="Andreopoulos W."/>
            <person name="Pangilinan J."/>
            <person name="LaButti K."/>
            <person name="Riley R."/>
            <person name="Lipzen A."/>
            <person name="Clum A."/>
            <person name="Drula E."/>
            <person name="Henrissat B."/>
            <person name="Kohler A."/>
            <person name="Grigoriev I.V."/>
            <person name="Martin F.M."/>
            <person name="Hacquard S."/>
        </authorList>
    </citation>
    <scope>NUCLEOTIDE SEQUENCE</scope>
    <source>
        <strain evidence="1">FSSC 5 MPI-SDFR-AT-0091</strain>
    </source>
</reference>
<accession>A0A9P9HMR3</accession>
<proteinExistence type="predicted"/>
<sequence length="429" mass="47701">MPDSDCYCAFCGVVLNDSPGIGSRDPEAVSRREERLQRKLERLLDSDDGSDYDPAHWEEDYRYNPDHVSRESLGWLGELSCIGLNADALEEDRIFFAPAEPYDEYAQLTLIPGDDPNQPDDTEAEWQFTVTNPNNVDEFYDDLREELESGSFQISPEAIILGRKFHLRSGVTFSIGGASCYHETRLLCTSKNKCLVGVEGHIRSDGVISRIGILEAPIPESKPCQLWNKPGPLAQRLLWATTIHRLWERSNLKITPVFPLGLAEAHPEDDLNPYQILAFAGKWLEVAKLSRVSAYMPGNVADATQKPILGLRAEFVGVQDWLRQQYAGPGKDSPEDDLTHLDLDGAGGERVVEIGVPKSEVLNGLMLKTNRERFAIFGQGEPEPENWRIVRVPEGHCIQGIAATFGKDRSTSAGGPMSSVVMLHEHSCT</sequence>
<organism evidence="1 2">
    <name type="scientific">Fusarium solani</name>
    <name type="common">Filamentous fungus</name>
    <dbReference type="NCBI Taxonomy" id="169388"/>
    <lineage>
        <taxon>Eukaryota</taxon>
        <taxon>Fungi</taxon>
        <taxon>Dikarya</taxon>
        <taxon>Ascomycota</taxon>
        <taxon>Pezizomycotina</taxon>
        <taxon>Sordariomycetes</taxon>
        <taxon>Hypocreomycetidae</taxon>
        <taxon>Hypocreales</taxon>
        <taxon>Nectriaceae</taxon>
        <taxon>Fusarium</taxon>
        <taxon>Fusarium solani species complex</taxon>
    </lineage>
</organism>
<protein>
    <submittedName>
        <fullName evidence="1">Uncharacterized protein</fullName>
    </submittedName>
</protein>
<gene>
    <name evidence="1" type="ORF">B0J15DRAFT_547994</name>
</gene>
<dbReference type="Proteomes" id="UP000736672">
    <property type="component" value="Unassembled WGS sequence"/>
</dbReference>